<dbReference type="EMBL" id="CP078145">
    <property type="protein sequence ID" value="QXN92480.1"/>
    <property type="molecule type" value="Genomic_DNA"/>
</dbReference>
<dbReference type="RefSeq" id="WP_218473797.1">
    <property type="nucleotide sequence ID" value="NZ_BAABJN010000005.1"/>
</dbReference>
<keyword evidence="2" id="KW-1185">Reference proteome</keyword>
<dbReference type="Pfam" id="PF06013">
    <property type="entry name" value="WXG100"/>
    <property type="match status" value="1"/>
</dbReference>
<gene>
    <name evidence="1" type="ORF">KV110_04835</name>
</gene>
<sequence>MNGRDGMAGRVEVTPGQLRRVAGDMGELRRRVHRILDDLESALAERGAAWGGDGYGSTFADGDAGYLAAHQNLKTGMQNVASTLGSYAAGQYRSADLLERQDIASGKRLRG</sequence>
<dbReference type="Proteomes" id="UP000694257">
    <property type="component" value="Chromosome"/>
</dbReference>
<organism evidence="1 2">
    <name type="scientific">Nocardia iowensis</name>
    <dbReference type="NCBI Taxonomy" id="204891"/>
    <lineage>
        <taxon>Bacteria</taxon>
        <taxon>Bacillati</taxon>
        <taxon>Actinomycetota</taxon>
        <taxon>Actinomycetes</taxon>
        <taxon>Mycobacteriales</taxon>
        <taxon>Nocardiaceae</taxon>
        <taxon>Nocardia</taxon>
    </lineage>
</organism>
<evidence type="ECO:0000313" key="2">
    <source>
        <dbReference type="Proteomes" id="UP000694257"/>
    </source>
</evidence>
<reference evidence="1 2" key="1">
    <citation type="submission" date="2021-07" db="EMBL/GenBank/DDBJ databases">
        <title>Whole Genome Sequence of Nocardia Iowensis.</title>
        <authorList>
            <person name="Lamm A."/>
            <person name="Collins-Fairclough A.M."/>
            <person name="Bunk B."/>
            <person name="Sproer C."/>
        </authorList>
    </citation>
    <scope>NUCLEOTIDE SEQUENCE [LARGE SCALE GENOMIC DNA]</scope>
    <source>
        <strain evidence="1 2">NRRL 5646</strain>
    </source>
</reference>
<evidence type="ECO:0000313" key="1">
    <source>
        <dbReference type="EMBL" id="QXN92480.1"/>
    </source>
</evidence>
<protein>
    <submittedName>
        <fullName evidence="1">WXG100 family type VII secretion target</fullName>
    </submittedName>
</protein>
<dbReference type="InterPro" id="IPR010310">
    <property type="entry name" value="T7SS_ESAT-6-like"/>
</dbReference>
<accession>A0ABX8RVV8</accession>
<name>A0ABX8RVV8_NOCIO</name>
<proteinExistence type="predicted"/>